<dbReference type="PIRSF" id="PIRSF000112">
    <property type="entry name" value="Glycerol_dehydrogenase"/>
    <property type="match status" value="1"/>
</dbReference>
<comment type="caution">
    <text evidence="7">The sequence shown here is derived from an EMBL/GenBank/DDBJ whole genome shotgun (WGS) entry which is preliminary data.</text>
</comment>
<evidence type="ECO:0000313" key="8">
    <source>
        <dbReference type="Proteomes" id="UP000286773"/>
    </source>
</evidence>
<dbReference type="OrthoDB" id="5198708at2"/>
<keyword evidence="5" id="KW-0520">NAD</keyword>
<keyword evidence="2 4" id="KW-0479">Metal-binding</keyword>
<keyword evidence="8" id="KW-1185">Reference proteome</keyword>
<feature type="domain" description="Alcohol dehydrogenase iron-type/glycerol dehydrogenase GldA" evidence="6">
    <location>
        <begin position="17"/>
        <end position="148"/>
    </location>
</feature>
<name>A0A430AVU2_9ENTE</name>
<dbReference type="InterPro" id="IPR018211">
    <property type="entry name" value="ADH_Fe_CS"/>
</dbReference>
<feature type="binding site" evidence="4">
    <location>
        <position position="279"/>
    </location>
    <ligand>
        <name>glycerol</name>
        <dbReference type="ChEBI" id="CHEBI:17754"/>
    </ligand>
</feature>
<dbReference type="InterPro" id="IPR001670">
    <property type="entry name" value="ADH_Fe/GldA"/>
</dbReference>
<keyword evidence="4" id="KW-0862">Zinc</keyword>
<evidence type="ECO:0000313" key="7">
    <source>
        <dbReference type="EMBL" id="RSU12173.1"/>
    </source>
</evidence>
<keyword evidence="3" id="KW-0560">Oxidoreductase</keyword>
<protein>
    <submittedName>
        <fullName evidence="7">Oxidoreductase</fullName>
    </submittedName>
</protein>
<evidence type="ECO:0000256" key="2">
    <source>
        <dbReference type="ARBA" id="ARBA00022723"/>
    </source>
</evidence>
<evidence type="ECO:0000256" key="3">
    <source>
        <dbReference type="ARBA" id="ARBA00023002"/>
    </source>
</evidence>
<feature type="binding site" evidence="4">
    <location>
        <position position="262"/>
    </location>
    <ligand>
        <name>glycerol</name>
        <dbReference type="ChEBI" id="CHEBI:17754"/>
    </ligand>
</feature>
<gene>
    <name evidence="7" type="ORF">CBF27_06510</name>
</gene>
<dbReference type="EMBL" id="NGKC01000006">
    <property type="protein sequence ID" value="RSU12173.1"/>
    <property type="molecule type" value="Genomic_DNA"/>
</dbReference>
<evidence type="ECO:0000256" key="1">
    <source>
        <dbReference type="ARBA" id="ARBA00007358"/>
    </source>
</evidence>
<dbReference type="CDD" id="cd08172">
    <property type="entry name" value="GlyDH-like"/>
    <property type="match status" value="1"/>
</dbReference>
<dbReference type="SUPFAM" id="SSF56796">
    <property type="entry name" value="Dehydroquinate synthase-like"/>
    <property type="match status" value="1"/>
</dbReference>
<dbReference type="PANTHER" id="PTHR43616:SF3">
    <property type="entry name" value="HYDROXYCARBOXYLATE DEHYDROGENASE A"/>
    <property type="match status" value="1"/>
</dbReference>
<dbReference type="GO" id="GO:0016614">
    <property type="term" value="F:oxidoreductase activity, acting on CH-OH group of donors"/>
    <property type="evidence" value="ECO:0007669"/>
    <property type="project" value="InterPro"/>
</dbReference>
<proteinExistence type="inferred from homology"/>
<evidence type="ECO:0000259" key="6">
    <source>
        <dbReference type="Pfam" id="PF00465"/>
    </source>
</evidence>
<dbReference type="PANTHER" id="PTHR43616">
    <property type="entry name" value="GLYCEROL DEHYDROGENASE"/>
    <property type="match status" value="1"/>
</dbReference>
<evidence type="ECO:0000256" key="4">
    <source>
        <dbReference type="PIRSR" id="PIRSR000112-1"/>
    </source>
</evidence>
<dbReference type="InterPro" id="IPR016205">
    <property type="entry name" value="Glycerol_DH"/>
</dbReference>
<dbReference type="AlphaFoldDB" id="A0A430AVU2"/>
<dbReference type="Pfam" id="PF00465">
    <property type="entry name" value="Fe-ADH"/>
    <property type="match status" value="1"/>
</dbReference>
<dbReference type="Proteomes" id="UP000286773">
    <property type="component" value="Unassembled WGS sequence"/>
</dbReference>
<comment type="cofactor">
    <cofactor evidence="4">
        <name>Zn(2+)</name>
        <dbReference type="ChEBI" id="CHEBI:29105"/>
    </cofactor>
    <text evidence="4">Binds 1 zinc ion per subunit.</text>
</comment>
<sequence length="364" mass="40072">MNEGAELEKSLIVRGAPQEYVCKQGAWQELPQHLKNRDITKFLLLHGKKSWQVAERFLPDLSGFDVFSHYYGGECSDALKDHFVDWIKETDVDGIVAVGGGKVSDLAKFVGAETFKPVIILPTLAATCAAYTPISVVYRETGEMDRLIIFPQSVALTLLDPQVLLDSPKEYLAAGIGDTLAKWYESDAIISQLDVLPMEVEVARFAARKCRDNLLTDSEKALQAIDEQALSQAFINVVETNIMLAGMVGGFGDAYGRSSGAHSIHDALTSVPASHGLLHGNKVAYGILVQLAIEGKWDEIDLLLPFYRKLGLPVSLKDMGMTADVIETVAKKASHEDEWIHYMKETITQDVVAKAMRALEKYTV</sequence>
<feature type="binding site" evidence="4">
    <location>
        <position position="178"/>
    </location>
    <ligand>
        <name>glycerol</name>
        <dbReference type="ChEBI" id="CHEBI:17754"/>
    </ligand>
</feature>
<reference evidence="7 8" key="1">
    <citation type="submission" date="2017-05" db="EMBL/GenBank/DDBJ databases">
        <title>Vagococcus spp. assemblies.</title>
        <authorList>
            <person name="Gulvik C.A."/>
        </authorList>
    </citation>
    <scope>NUCLEOTIDE SEQUENCE [LARGE SCALE GENOMIC DNA]</scope>
    <source>
        <strain evidence="7 8">LMG 24798</strain>
    </source>
</reference>
<organism evidence="7 8">
    <name type="scientific">Vagococcus acidifermentans</name>
    <dbReference type="NCBI Taxonomy" id="564710"/>
    <lineage>
        <taxon>Bacteria</taxon>
        <taxon>Bacillati</taxon>
        <taxon>Bacillota</taxon>
        <taxon>Bacilli</taxon>
        <taxon>Lactobacillales</taxon>
        <taxon>Enterococcaceae</taxon>
        <taxon>Vagococcus</taxon>
    </lineage>
</organism>
<evidence type="ECO:0000256" key="5">
    <source>
        <dbReference type="PIRSR" id="PIRSR000112-3"/>
    </source>
</evidence>
<feature type="binding site" evidence="5">
    <location>
        <position position="132"/>
    </location>
    <ligand>
        <name>NAD(+)</name>
        <dbReference type="ChEBI" id="CHEBI:57540"/>
    </ligand>
</feature>
<dbReference type="PROSITE" id="PS00913">
    <property type="entry name" value="ADH_IRON_1"/>
    <property type="match status" value="1"/>
</dbReference>
<feature type="binding site" evidence="5">
    <location>
        <begin position="101"/>
        <end position="105"/>
    </location>
    <ligand>
        <name>NAD(+)</name>
        <dbReference type="ChEBI" id="CHEBI:57540"/>
    </ligand>
</feature>
<feature type="binding site" evidence="5">
    <location>
        <position position="138"/>
    </location>
    <ligand>
        <name>NAD(+)</name>
        <dbReference type="ChEBI" id="CHEBI:57540"/>
    </ligand>
</feature>
<dbReference type="Gene3D" id="3.40.50.1970">
    <property type="match status" value="1"/>
</dbReference>
<accession>A0A430AVU2</accession>
<dbReference type="Gene3D" id="1.20.1090.10">
    <property type="entry name" value="Dehydroquinate synthase-like - alpha domain"/>
    <property type="match status" value="1"/>
</dbReference>
<comment type="similarity">
    <text evidence="1">Belongs to the iron-containing alcohol dehydrogenase family.</text>
</comment>
<dbReference type="GO" id="GO:0046872">
    <property type="term" value="F:metal ion binding"/>
    <property type="evidence" value="ECO:0007669"/>
    <property type="project" value="UniProtKB-KW"/>
</dbReference>